<dbReference type="RefSeq" id="WP_377916417.1">
    <property type="nucleotide sequence ID" value="NZ_JBHSKS010000012.1"/>
</dbReference>
<sequence length="63" mass="7805">MLEYVKTILQKVSFNRFLFERELRKGLRYLVPAELEEFKIWCYDMFGSMYQSILNRHFQPTYS</sequence>
<keyword evidence="2" id="KW-1185">Reference proteome</keyword>
<gene>
    <name evidence="1" type="ORF">ACFPIK_14220</name>
</gene>
<evidence type="ECO:0000313" key="1">
    <source>
        <dbReference type="EMBL" id="MFC5192928.1"/>
    </source>
</evidence>
<dbReference type="EMBL" id="JBHSKS010000012">
    <property type="protein sequence ID" value="MFC5192928.1"/>
    <property type="molecule type" value="Genomic_DNA"/>
</dbReference>
<proteinExistence type="predicted"/>
<name>A0ABW0BZ44_9BACT</name>
<evidence type="ECO:0000313" key="2">
    <source>
        <dbReference type="Proteomes" id="UP001596163"/>
    </source>
</evidence>
<reference evidence="2" key="1">
    <citation type="journal article" date="2019" name="Int. J. Syst. Evol. Microbiol.">
        <title>The Global Catalogue of Microorganisms (GCM) 10K type strain sequencing project: providing services to taxonomists for standard genome sequencing and annotation.</title>
        <authorList>
            <consortium name="The Broad Institute Genomics Platform"/>
            <consortium name="The Broad Institute Genome Sequencing Center for Infectious Disease"/>
            <person name="Wu L."/>
            <person name="Ma J."/>
        </authorList>
    </citation>
    <scope>NUCLEOTIDE SEQUENCE [LARGE SCALE GENOMIC DNA]</scope>
    <source>
        <strain evidence="2">CGMCC 1.7030</strain>
    </source>
</reference>
<protein>
    <submittedName>
        <fullName evidence="1">Uncharacterized protein</fullName>
    </submittedName>
</protein>
<accession>A0ABW0BZ44</accession>
<dbReference type="Proteomes" id="UP001596163">
    <property type="component" value="Unassembled WGS sequence"/>
</dbReference>
<comment type="caution">
    <text evidence="1">The sequence shown here is derived from an EMBL/GenBank/DDBJ whole genome shotgun (WGS) entry which is preliminary data.</text>
</comment>
<organism evidence="1 2">
    <name type="scientific">Algoriphagus aquatilis</name>
    <dbReference type="NCBI Taxonomy" id="490186"/>
    <lineage>
        <taxon>Bacteria</taxon>
        <taxon>Pseudomonadati</taxon>
        <taxon>Bacteroidota</taxon>
        <taxon>Cytophagia</taxon>
        <taxon>Cytophagales</taxon>
        <taxon>Cyclobacteriaceae</taxon>
        <taxon>Algoriphagus</taxon>
    </lineage>
</organism>